<dbReference type="AlphaFoldDB" id="A0A348AQS2"/>
<dbReference type="Proteomes" id="UP000276437">
    <property type="component" value="Chromosome"/>
</dbReference>
<dbReference type="InterPro" id="IPR051911">
    <property type="entry name" value="SDR_oxidoreductase"/>
</dbReference>
<dbReference type="PRINTS" id="PR00080">
    <property type="entry name" value="SDRFAMILY"/>
</dbReference>
<organism evidence="4 5">
    <name type="scientific">Methylomusa anaerophila</name>
    <dbReference type="NCBI Taxonomy" id="1930071"/>
    <lineage>
        <taxon>Bacteria</taxon>
        <taxon>Bacillati</taxon>
        <taxon>Bacillota</taxon>
        <taxon>Negativicutes</taxon>
        <taxon>Selenomonadales</taxon>
        <taxon>Sporomusaceae</taxon>
        <taxon>Methylomusa</taxon>
    </lineage>
</organism>
<gene>
    <name evidence="4" type="primary">fabG_5</name>
    <name evidence="4" type="ORF">MAMMFC1_04137</name>
</gene>
<keyword evidence="2 4" id="KW-0560">Oxidoreductase</keyword>
<evidence type="ECO:0000313" key="5">
    <source>
        <dbReference type="Proteomes" id="UP000276437"/>
    </source>
</evidence>
<dbReference type="InterPro" id="IPR036291">
    <property type="entry name" value="NAD(P)-bd_dom_sf"/>
</dbReference>
<dbReference type="GO" id="GO:0008206">
    <property type="term" value="P:bile acid metabolic process"/>
    <property type="evidence" value="ECO:0007669"/>
    <property type="project" value="UniProtKB-ARBA"/>
</dbReference>
<evidence type="ECO:0000313" key="4">
    <source>
        <dbReference type="EMBL" id="BBB93420.1"/>
    </source>
</evidence>
<evidence type="ECO:0000256" key="3">
    <source>
        <dbReference type="RuleBase" id="RU000363"/>
    </source>
</evidence>
<dbReference type="KEGG" id="mana:MAMMFC1_04137"/>
<dbReference type="SUPFAM" id="SSF51735">
    <property type="entry name" value="NAD(P)-binding Rossmann-fold domains"/>
    <property type="match status" value="1"/>
</dbReference>
<evidence type="ECO:0000256" key="1">
    <source>
        <dbReference type="ARBA" id="ARBA00006484"/>
    </source>
</evidence>
<dbReference type="Pfam" id="PF00106">
    <property type="entry name" value="adh_short"/>
    <property type="match status" value="1"/>
</dbReference>
<reference evidence="4 5" key="1">
    <citation type="journal article" date="2018" name="Int. J. Syst. Evol. Microbiol.">
        <title>Methylomusa anaerophila gen. nov., sp. nov., an anaerobic methanol-utilizing bacterium isolated from a microbial fuel cell.</title>
        <authorList>
            <person name="Amano N."/>
            <person name="Yamamuro A."/>
            <person name="Miyahara M."/>
            <person name="Kouzuma A."/>
            <person name="Abe T."/>
            <person name="Watanabe K."/>
        </authorList>
    </citation>
    <scope>NUCLEOTIDE SEQUENCE [LARGE SCALE GENOMIC DNA]</scope>
    <source>
        <strain evidence="4 5">MMFC1</strain>
    </source>
</reference>
<dbReference type="InterPro" id="IPR002347">
    <property type="entry name" value="SDR_fam"/>
</dbReference>
<dbReference type="GO" id="GO:0004316">
    <property type="term" value="F:3-oxoacyl-[acyl-carrier-protein] reductase (NADPH) activity"/>
    <property type="evidence" value="ECO:0007669"/>
    <property type="project" value="UniProtKB-EC"/>
</dbReference>
<comment type="similarity">
    <text evidence="1 3">Belongs to the short-chain dehydrogenases/reductases (SDR) family.</text>
</comment>
<proteinExistence type="inferred from homology"/>
<dbReference type="EMBL" id="AP018449">
    <property type="protein sequence ID" value="BBB93420.1"/>
    <property type="molecule type" value="Genomic_DNA"/>
</dbReference>
<dbReference type="PANTHER" id="PTHR43976">
    <property type="entry name" value="SHORT CHAIN DEHYDROGENASE"/>
    <property type="match status" value="1"/>
</dbReference>
<dbReference type="Gene3D" id="3.40.50.720">
    <property type="entry name" value="NAD(P)-binding Rossmann-like Domain"/>
    <property type="match status" value="1"/>
</dbReference>
<dbReference type="CDD" id="cd05374">
    <property type="entry name" value="17beta-HSD-like_SDR_c"/>
    <property type="match status" value="1"/>
</dbReference>
<keyword evidence="5" id="KW-1185">Reference proteome</keyword>
<sequence length="269" mass="30140">MKTMFITGSSSGIGKETAKLFQAKGWNVVATMRNPQAEEELIKLKNVKVLQCDVTDQNSIKTAVNESIKAFGNIDVLVNNAGYYILGPFEAATHEQIKRQIDTNLFGLIEVTKEMIPHFRKQKSGTIINLSSIAGIISIPLQTLYHATKWGVEGFSESLQFELRPFNIRVKIIEPGVIKTNFLGSSMTMLQDDKLTEYELYSQKVVKNIFKNGEKGSSPDGVAKTIYKAATDNNTKLRYPTGNSKEMVYIRKMLPLKVYTSLIRSAMEK</sequence>
<name>A0A348AQS2_9FIRM</name>
<protein>
    <submittedName>
        <fullName evidence="4">3-oxoacyl-[acyl-carrier-protein] reductase FabG</fullName>
        <ecNumber evidence="4">1.1.1.100</ecNumber>
    </submittedName>
</protein>
<dbReference type="EC" id="1.1.1.100" evidence="4"/>
<dbReference type="PANTHER" id="PTHR43976:SF16">
    <property type="entry name" value="SHORT-CHAIN DEHYDROGENASE_REDUCTASE FAMILY PROTEIN"/>
    <property type="match status" value="1"/>
</dbReference>
<dbReference type="PRINTS" id="PR00081">
    <property type="entry name" value="GDHRDH"/>
</dbReference>
<evidence type="ECO:0000256" key="2">
    <source>
        <dbReference type="ARBA" id="ARBA00023002"/>
    </source>
</evidence>
<accession>A0A348AQS2</accession>
<dbReference type="FunFam" id="3.40.50.720:FF:000084">
    <property type="entry name" value="Short-chain dehydrogenase reductase"/>
    <property type="match status" value="1"/>
</dbReference>